<evidence type="ECO:0000256" key="3">
    <source>
        <dbReference type="ARBA" id="ARBA00022806"/>
    </source>
</evidence>
<dbReference type="CDD" id="cd18042">
    <property type="entry name" value="DEXXQc_SETX"/>
    <property type="match status" value="1"/>
</dbReference>
<evidence type="ECO:0000259" key="6">
    <source>
        <dbReference type="Pfam" id="PF13086"/>
    </source>
</evidence>
<dbReference type="FunFam" id="3.40.50.300:FF:000326">
    <property type="entry name" value="P-loop containing nucleoside triphosphate hydrolase"/>
    <property type="match status" value="1"/>
</dbReference>
<feature type="domain" description="DNA2/NAM7 helicase-like C-terminal" evidence="7">
    <location>
        <begin position="634"/>
        <end position="823"/>
    </location>
</feature>
<dbReference type="InterPro" id="IPR041679">
    <property type="entry name" value="DNA2/NAM7-like_C"/>
</dbReference>
<dbReference type="CDD" id="cd18808">
    <property type="entry name" value="SF1_C_Upf1"/>
    <property type="match status" value="1"/>
</dbReference>
<feature type="region of interest" description="Disordered" evidence="5">
    <location>
        <begin position="527"/>
        <end position="546"/>
    </location>
</feature>
<dbReference type="SUPFAM" id="SSF52540">
    <property type="entry name" value="P-loop containing nucleoside triphosphate hydrolases"/>
    <property type="match status" value="1"/>
</dbReference>
<feature type="compositionally biased region" description="Low complexity" evidence="5">
    <location>
        <begin position="527"/>
        <end position="545"/>
    </location>
</feature>
<dbReference type="GO" id="GO:0001147">
    <property type="term" value="F:transcription termination site sequence-specific DNA binding"/>
    <property type="evidence" value="ECO:0007669"/>
    <property type="project" value="TreeGrafter"/>
</dbReference>
<name>A0A152A0W9_TIELA</name>
<evidence type="ECO:0000256" key="2">
    <source>
        <dbReference type="ARBA" id="ARBA00022801"/>
    </source>
</evidence>
<feature type="compositionally biased region" description="Basic residues" evidence="5">
    <location>
        <begin position="890"/>
        <end position="903"/>
    </location>
</feature>
<dbReference type="PANTHER" id="PTHR10887:SF495">
    <property type="entry name" value="HELICASE SENATAXIN ISOFORM X1-RELATED"/>
    <property type="match status" value="1"/>
</dbReference>
<dbReference type="EMBL" id="LODT01000020">
    <property type="protein sequence ID" value="KYQ99859.1"/>
    <property type="molecule type" value="Genomic_DNA"/>
</dbReference>
<feature type="compositionally biased region" description="Basic and acidic residues" evidence="5">
    <location>
        <begin position="904"/>
        <end position="932"/>
    </location>
</feature>
<keyword evidence="1" id="KW-0547">Nucleotide-binding</keyword>
<evidence type="ECO:0000256" key="5">
    <source>
        <dbReference type="SAM" id="MobiDB-lite"/>
    </source>
</evidence>
<dbReference type="PANTHER" id="PTHR10887">
    <property type="entry name" value="DNA2/NAM7 HELICASE FAMILY"/>
    <property type="match status" value="1"/>
</dbReference>
<dbReference type="GO" id="GO:0005524">
    <property type="term" value="F:ATP binding"/>
    <property type="evidence" value="ECO:0007669"/>
    <property type="project" value="UniProtKB-KW"/>
</dbReference>
<dbReference type="InterPro" id="IPR045055">
    <property type="entry name" value="DNA2/NAM7-like"/>
</dbReference>
<keyword evidence="9" id="KW-1185">Reference proteome</keyword>
<dbReference type="GO" id="GO:0004386">
    <property type="term" value="F:helicase activity"/>
    <property type="evidence" value="ECO:0007669"/>
    <property type="project" value="UniProtKB-KW"/>
</dbReference>
<dbReference type="GO" id="GO:0016604">
    <property type="term" value="C:nuclear body"/>
    <property type="evidence" value="ECO:0007669"/>
    <property type="project" value="TreeGrafter"/>
</dbReference>
<accession>A0A152A0W9</accession>
<evidence type="ECO:0000313" key="9">
    <source>
        <dbReference type="Proteomes" id="UP000076078"/>
    </source>
</evidence>
<dbReference type="InterPro" id="IPR047187">
    <property type="entry name" value="SF1_C_Upf1"/>
</dbReference>
<sequence>MTTVVEDSNKQLLSKADKSNKHRDKKTIDVTKETSETKEDEIIKPNLTPDQILSRFYKHVLSWDASKLVPNVKKIKEVKVSFKDTKDYVTTFEPLIFEECRAQLERSIEEGEADSEPCLSRVRYLTDTNDFLVVGLVISHETELYSFHDNDLMMLSVHHPRIVFGEDENTEMSDEEDEDTNAGTLDKTVGNKTAVHSSNGHTIIVDEDPNKATTDQPKKKKLAIPKSKMELTPETRYLHLIGTVEHLESGGIKVKFYTKDLGGRFQKLAILLRHEMDWWTTKLCNLSTLQREFLALHLTSQLNFMKTLLLRDEDVDSDHMGMKIPPALQSQFESTYNPSQFSALNSALDAHPITLIQGPPGTGKTHVILGLISVLLHSTIIPKHPVVEKKQFLQKELTDEEKQRDWTISQPWYFKSGSYKSIRDDLSLIDYQYEEKEDKRKKEFFKKIKETGSTLNALKKRKILLCAPSNGAVDEIVTRLLRDGLLNEEGKKYNPNIVRVGPGSHADVDSVALDSMVRAKQQLMSSNTAIPSSSASTAQATSGSARLTQDSSSIRNMILADADIVATTLSFSGSSLLTKLSNGFDIVIIDEAAQAVETSTLIPMQHHCKKIVLVGDPKQLPATIISPVAIKYRYDQSLFERLQVKTIPTMLDTQYRMHSKIRQFPSDHFYDGLLKDGPNIPQRQQGYHQNPFFGPMVFYDLSYTTESKPTGGSVCNFEECKMVYLLYQLILKTHPGEDFSGRIGVISPYKQQVLTLREYFKSFPGVSIDTVDGFQGREKEIIIFSCVRAPEDKGSGIGFLADVRRMNVAITRPRSSLIIVGNSRALSVNPDWNDLIKHAKDAHNLIPVSEPIETTVPTFTTSELYDTLAAEGFKQKLNPPKSVEEIENQKKKKNKRKLRSKKNNKNEDKHKDNDKEIKKFKPDTKTPDSSKK</sequence>
<dbReference type="Pfam" id="PF13086">
    <property type="entry name" value="AAA_11"/>
    <property type="match status" value="2"/>
</dbReference>
<dbReference type="GO" id="GO:0016787">
    <property type="term" value="F:hydrolase activity"/>
    <property type="evidence" value="ECO:0007669"/>
    <property type="project" value="UniProtKB-KW"/>
</dbReference>
<feature type="domain" description="DNA2/NAM7 helicase helicase" evidence="6">
    <location>
        <begin position="336"/>
        <end position="532"/>
    </location>
</feature>
<keyword evidence="4" id="KW-0067">ATP-binding</keyword>
<dbReference type="GO" id="GO:0006369">
    <property type="term" value="P:termination of RNA polymerase II transcription"/>
    <property type="evidence" value="ECO:0007669"/>
    <property type="project" value="TreeGrafter"/>
</dbReference>
<proteinExistence type="predicted"/>
<dbReference type="InterPro" id="IPR041677">
    <property type="entry name" value="DNA2/NAM7_AAA_11"/>
</dbReference>
<dbReference type="Proteomes" id="UP000076078">
    <property type="component" value="Unassembled WGS sequence"/>
</dbReference>
<gene>
    <name evidence="8" type="ORF">DLAC_03813</name>
</gene>
<evidence type="ECO:0000259" key="7">
    <source>
        <dbReference type="Pfam" id="PF13087"/>
    </source>
</evidence>
<organism evidence="8 9">
    <name type="scientific">Tieghemostelium lacteum</name>
    <name type="common">Slime mold</name>
    <name type="synonym">Dictyostelium lacteum</name>
    <dbReference type="NCBI Taxonomy" id="361077"/>
    <lineage>
        <taxon>Eukaryota</taxon>
        <taxon>Amoebozoa</taxon>
        <taxon>Evosea</taxon>
        <taxon>Eumycetozoa</taxon>
        <taxon>Dictyostelia</taxon>
        <taxon>Dictyosteliales</taxon>
        <taxon>Raperosteliaceae</taxon>
        <taxon>Tieghemostelium</taxon>
    </lineage>
</organism>
<dbReference type="Gene3D" id="3.40.50.300">
    <property type="entry name" value="P-loop containing nucleotide triphosphate hydrolases"/>
    <property type="match status" value="2"/>
</dbReference>
<keyword evidence="3 8" id="KW-0347">Helicase</keyword>
<dbReference type="GO" id="GO:0005694">
    <property type="term" value="C:chromosome"/>
    <property type="evidence" value="ECO:0007669"/>
    <property type="project" value="UniProtKB-ARBA"/>
</dbReference>
<dbReference type="OMA" id="DWWTTKL"/>
<dbReference type="InParanoid" id="A0A152A0W9"/>
<feature type="domain" description="DNA2/NAM7 helicase helicase" evidence="6">
    <location>
        <begin position="537"/>
        <end position="626"/>
    </location>
</feature>
<keyword evidence="2" id="KW-0378">Hydrolase</keyword>
<dbReference type="OrthoDB" id="6513042at2759"/>
<evidence type="ECO:0000256" key="4">
    <source>
        <dbReference type="ARBA" id="ARBA00022840"/>
    </source>
</evidence>
<dbReference type="Pfam" id="PF13087">
    <property type="entry name" value="AAA_12"/>
    <property type="match status" value="1"/>
</dbReference>
<feature type="region of interest" description="Disordered" evidence="5">
    <location>
        <begin position="876"/>
        <end position="932"/>
    </location>
</feature>
<feature type="region of interest" description="Disordered" evidence="5">
    <location>
        <begin position="1"/>
        <end position="32"/>
    </location>
</feature>
<evidence type="ECO:0000313" key="8">
    <source>
        <dbReference type="EMBL" id="KYQ99859.1"/>
    </source>
</evidence>
<evidence type="ECO:0000256" key="1">
    <source>
        <dbReference type="ARBA" id="ARBA00022741"/>
    </source>
</evidence>
<dbReference type="InterPro" id="IPR027417">
    <property type="entry name" value="P-loop_NTPase"/>
</dbReference>
<protein>
    <submittedName>
        <fullName evidence="8">DNA2/NAM7 helicase family protein</fullName>
    </submittedName>
</protein>
<comment type="caution">
    <text evidence="8">The sequence shown here is derived from an EMBL/GenBank/DDBJ whole genome shotgun (WGS) entry which is preliminary data.</text>
</comment>
<feature type="compositionally biased region" description="Polar residues" evidence="5">
    <location>
        <begin position="1"/>
        <end position="12"/>
    </location>
</feature>
<dbReference type="STRING" id="361077.A0A152A0W9"/>
<dbReference type="AlphaFoldDB" id="A0A152A0W9"/>
<reference evidence="8 9" key="1">
    <citation type="submission" date="2015-12" db="EMBL/GenBank/DDBJ databases">
        <title>Dictyostelia acquired genes for synthesis and detection of signals that induce cell-type specialization by lateral gene transfer from prokaryotes.</title>
        <authorList>
            <person name="Gloeckner G."/>
            <person name="Schaap P."/>
        </authorList>
    </citation>
    <scope>NUCLEOTIDE SEQUENCE [LARGE SCALE GENOMIC DNA]</scope>
    <source>
        <strain evidence="8 9">TK</strain>
    </source>
</reference>